<dbReference type="InterPro" id="IPR036582">
    <property type="entry name" value="Mao_N_sf"/>
</dbReference>
<dbReference type="Pfam" id="PF00657">
    <property type="entry name" value="Lipase_GDSL"/>
    <property type="match status" value="1"/>
</dbReference>
<dbReference type="InterPro" id="IPR001087">
    <property type="entry name" value="GDSL"/>
</dbReference>
<evidence type="ECO:0000313" key="3">
    <source>
        <dbReference type="Proteomes" id="UP000266482"/>
    </source>
</evidence>
<gene>
    <name evidence="2" type="ORF">D3P08_10660</name>
</gene>
<keyword evidence="3" id="KW-1185">Reference proteome</keyword>
<dbReference type="SUPFAM" id="SSF55383">
    <property type="entry name" value="Copper amine oxidase, domain N"/>
    <property type="match status" value="1"/>
</dbReference>
<organism evidence="2 3">
    <name type="scientific">Paenibacillus nanensis</name>
    <dbReference type="NCBI Taxonomy" id="393251"/>
    <lineage>
        <taxon>Bacteria</taxon>
        <taxon>Bacillati</taxon>
        <taxon>Bacillota</taxon>
        <taxon>Bacilli</taxon>
        <taxon>Bacillales</taxon>
        <taxon>Paenibacillaceae</taxon>
        <taxon>Paenibacillus</taxon>
    </lineage>
</organism>
<dbReference type="InterPro" id="IPR036514">
    <property type="entry name" value="SGNH_hydro_sf"/>
</dbReference>
<reference evidence="2 3" key="1">
    <citation type="submission" date="2018-09" db="EMBL/GenBank/DDBJ databases">
        <title>Paenibacillus aracenensis nov. sp. isolated from a cave in southern Spain.</title>
        <authorList>
            <person name="Jurado V."/>
            <person name="Gutierrez-Patricio S."/>
            <person name="Gonzalez-Pimentel J.L."/>
            <person name="Miller A.Z."/>
            <person name="Laiz L."/>
            <person name="Saiz-Jimenez C."/>
        </authorList>
    </citation>
    <scope>NUCLEOTIDE SEQUENCE [LARGE SCALE GENOMIC DNA]</scope>
    <source>
        <strain evidence="2 3">DSM 22867</strain>
    </source>
</reference>
<comment type="caution">
    <text evidence="2">The sequence shown here is derived from an EMBL/GenBank/DDBJ whole genome shotgun (WGS) entry which is preliminary data.</text>
</comment>
<dbReference type="Gene3D" id="3.30.457.10">
    <property type="entry name" value="Copper amine oxidase-like, N-terminal domain"/>
    <property type="match status" value="1"/>
</dbReference>
<dbReference type="InterPro" id="IPR051532">
    <property type="entry name" value="Ester_Hydrolysis_Enzymes"/>
</dbReference>
<dbReference type="Proteomes" id="UP000266482">
    <property type="component" value="Unassembled WGS sequence"/>
</dbReference>
<dbReference type="SUPFAM" id="SSF52266">
    <property type="entry name" value="SGNH hydrolase"/>
    <property type="match status" value="1"/>
</dbReference>
<sequence>MFSGSGGGQIGHAGNNLFLLYYQKGVCQLYSKIRNALSRTGLAALIAGSLAVGAPAALAADTAPSAGKSYDIVVLGDSLAAGYEHGFTEKSVPYGFAEHVYEQALFQGLRAEYANYGIIGLRSDGLSKWLSAAAEGKEVTKKDIQAALSDPRAEAFFANTEQLEEDVRSAELILISIGGNDFLQLLNGLEGDETLADFGKLPPAEQSSLRTMLTTLLDTYEAQLESAIETVRELQPDAQIVVANQYLPVPFMKVRNETTYLIPESTAEFLVDGQAKLLERLETVVSELENKDVSIKIADAASAIEKSILAYTSIEEGDVHPTKAGYAELGKAYAEAIWGEYKTVKKRPANVPISVVVDGKELESSYVPVIKKGRTFVAIADITDAIGAERKWDAKTNTATILLDGRTVEMTIGAKTIKINGKTMPLNAEPAYFQQYPGEKKTYVPLAALSEGLGLQVEYRDTLKAAFINS</sequence>
<dbReference type="GO" id="GO:0004622">
    <property type="term" value="F:phosphatidylcholine lysophospholipase activity"/>
    <property type="evidence" value="ECO:0007669"/>
    <property type="project" value="TreeGrafter"/>
</dbReference>
<name>A0A3A1UXT7_9BACL</name>
<protein>
    <submittedName>
        <fullName evidence="2">Copper amine oxidase</fullName>
    </submittedName>
</protein>
<accession>A0A3A1UXT7</accession>
<evidence type="ECO:0000259" key="1">
    <source>
        <dbReference type="Pfam" id="PF07833"/>
    </source>
</evidence>
<dbReference type="InterPro" id="IPR012854">
    <property type="entry name" value="Cu_amine_oxidase-like_N"/>
</dbReference>
<dbReference type="PANTHER" id="PTHR30383">
    <property type="entry name" value="THIOESTERASE 1/PROTEASE 1/LYSOPHOSPHOLIPASE L1"/>
    <property type="match status" value="1"/>
</dbReference>
<proteinExistence type="predicted"/>
<dbReference type="OrthoDB" id="2987164at2"/>
<dbReference type="Pfam" id="PF07833">
    <property type="entry name" value="Cu_amine_oxidN1"/>
    <property type="match status" value="1"/>
</dbReference>
<dbReference type="PANTHER" id="PTHR30383:SF5">
    <property type="entry name" value="SGNH HYDROLASE-TYPE ESTERASE DOMAIN-CONTAINING PROTEIN"/>
    <property type="match status" value="1"/>
</dbReference>
<dbReference type="Gene3D" id="3.40.50.1110">
    <property type="entry name" value="SGNH hydrolase"/>
    <property type="match status" value="1"/>
</dbReference>
<dbReference type="AlphaFoldDB" id="A0A3A1UXT7"/>
<dbReference type="EMBL" id="QXQA01000005">
    <property type="protein sequence ID" value="RIX53094.1"/>
    <property type="molecule type" value="Genomic_DNA"/>
</dbReference>
<evidence type="ECO:0000313" key="2">
    <source>
        <dbReference type="EMBL" id="RIX53094.1"/>
    </source>
</evidence>
<feature type="domain" description="Copper amine oxidase-like N-terminal" evidence="1">
    <location>
        <begin position="356"/>
        <end position="462"/>
    </location>
</feature>